<dbReference type="Pfam" id="PF00535">
    <property type="entry name" value="Glycos_transf_2"/>
    <property type="match status" value="1"/>
</dbReference>
<sequence>MVTITYNRKDKIERLYKSLLAQNDYDFCWVVVDDGSSDSTANYVNSLIARHSNNNTFPITLYQNDNVGKYKEINFVLSKIKTKLMFFLDSDDYLVKNGIKLIKHYWFKRPNLNIGSIIFETGYASSIIPIKRIASEHVSRRYYYLVEHKVYGDYSDVFVTERIVDFRFPEYGNEKFMTEGPLYYEFSKKNNSLFVPKILTIGSYLDSGLTKNIRKNQVKNYQGTLYETNLYLNKDTPLFFRIKKGILYDYVLLNCPLKTLDTLIKSKHLLLLSSCLPLAFLLIKLNKK</sequence>
<feature type="domain" description="Glycosyltransferase 2-like" evidence="1">
    <location>
        <begin position="2"/>
        <end position="157"/>
    </location>
</feature>
<evidence type="ECO:0000313" key="3">
    <source>
        <dbReference type="Proteomes" id="UP000094714"/>
    </source>
</evidence>
<dbReference type="PATRIC" id="fig|1613.112.peg.1029"/>
<dbReference type="EMBL" id="CP017151">
    <property type="protein sequence ID" value="AOR74436.1"/>
    <property type="molecule type" value="Genomic_DNA"/>
</dbReference>
<evidence type="ECO:0000313" key="2">
    <source>
        <dbReference type="EMBL" id="AOR74436.1"/>
    </source>
</evidence>
<gene>
    <name evidence="2" type="ORF">LACFE_CDS0979</name>
</gene>
<dbReference type="AlphaFoldDB" id="A0A1D7ZX53"/>
<dbReference type="CDD" id="cd00761">
    <property type="entry name" value="Glyco_tranf_GTA_type"/>
    <property type="match status" value="1"/>
</dbReference>
<name>A0A1D7ZX53_LIMFE</name>
<dbReference type="InterPro" id="IPR001173">
    <property type="entry name" value="Glyco_trans_2-like"/>
</dbReference>
<organism evidence="2 3">
    <name type="scientific">Limosilactobacillus fermentum</name>
    <name type="common">Lactobacillus fermentum</name>
    <dbReference type="NCBI Taxonomy" id="1613"/>
    <lineage>
        <taxon>Bacteria</taxon>
        <taxon>Bacillati</taxon>
        <taxon>Bacillota</taxon>
        <taxon>Bacilli</taxon>
        <taxon>Lactobacillales</taxon>
        <taxon>Lactobacillaceae</taxon>
        <taxon>Limosilactobacillus</taxon>
    </lineage>
</organism>
<accession>A0A1D7ZX53</accession>
<proteinExistence type="predicted"/>
<dbReference type="PANTHER" id="PTHR22916">
    <property type="entry name" value="GLYCOSYLTRANSFERASE"/>
    <property type="match status" value="1"/>
</dbReference>
<dbReference type="Gene3D" id="3.90.550.10">
    <property type="entry name" value="Spore Coat Polysaccharide Biosynthesis Protein SpsA, Chain A"/>
    <property type="match status" value="1"/>
</dbReference>
<dbReference type="InterPro" id="IPR029044">
    <property type="entry name" value="Nucleotide-diphossugar_trans"/>
</dbReference>
<reference evidence="2 3" key="1">
    <citation type="submission" date="2016-09" db="EMBL/GenBank/DDBJ databases">
        <title>Genome Sequence of the Lactobacillus fermentum strain NCC2970 (CNCM I-5068).</title>
        <authorList>
            <person name="Barretto C."/>
            <person name="Ngom-Bru C."/>
            <person name="Genevaz A."/>
            <person name="Fournier C."/>
            <person name="Moine D."/>
            <person name="Kassam M."/>
            <person name="Iltis A."/>
            <person name="Sagory-Zalkind P."/>
            <person name="Faucherand G."/>
            <person name="Descombes P."/>
            <person name="Duboux S."/>
        </authorList>
    </citation>
    <scope>NUCLEOTIDE SEQUENCE [LARGE SCALE GENOMIC DNA]</scope>
    <source>
        <strain evidence="2 3">NCC2970</strain>
    </source>
</reference>
<dbReference type="SUPFAM" id="SSF53448">
    <property type="entry name" value="Nucleotide-diphospho-sugar transferases"/>
    <property type="match status" value="1"/>
</dbReference>
<dbReference type="Proteomes" id="UP000094714">
    <property type="component" value="Chromosome"/>
</dbReference>
<evidence type="ECO:0000259" key="1">
    <source>
        <dbReference type="Pfam" id="PF00535"/>
    </source>
</evidence>
<protein>
    <recommendedName>
        <fullName evidence="1">Glycosyltransferase 2-like domain-containing protein</fullName>
    </recommendedName>
</protein>